<keyword evidence="2" id="KW-1185">Reference proteome</keyword>
<evidence type="ECO:0000313" key="2">
    <source>
        <dbReference type="Proteomes" id="UP000784294"/>
    </source>
</evidence>
<sequence>MEGQCFPTSGICPTQGRYSVQSETAVMDNNQADVIARLSKKSVAECASECGRRTDCEAFEVNSDVSKGILRFFAFLIYPWSPSRP</sequence>
<reference evidence="1" key="1">
    <citation type="submission" date="2018-11" db="EMBL/GenBank/DDBJ databases">
        <authorList>
            <consortium name="Pathogen Informatics"/>
        </authorList>
    </citation>
    <scope>NUCLEOTIDE SEQUENCE</scope>
</reference>
<organism evidence="1 2">
    <name type="scientific">Protopolystoma xenopodis</name>
    <dbReference type="NCBI Taxonomy" id="117903"/>
    <lineage>
        <taxon>Eukaryota</taxon>
        <taxon>Metazoa</taxon>
        <taxon>Spiralia</taxon>
        <taxon>Lophotrochozoa</taxon>
        <taxon>Platyhelminthes</taxon>
        <taxon>Monogenea</taxon>
        <taxon>Polyopisthocotylea</taxon>
        <taxon>Polystomatidea</taxon>
        <taxon>Polystomatidae</taxon>
        <taxon>Protopolystoma</taxon>
    </lineage>
</organism>
<proteinExistence type="predicted"/>
<accession>A0A448XAR4</accession>
<dbReference type="Proteomes" id="UP000784294">
    <property type="component" value="Unassembled WGS sequence"/>
</dbReference>
<evidence type="ECO:0008006" key="3">
    <source>
        <dbReference type="Google" id="ProtNLM"/>
    </source>
</evidence>
<dbReference type="AlphaFoldDB" id="A0A448XAR4"/>
<evidence type="ECO:0000313" key="1">
    <source>
        <dbReference type="EMBL" id="VEL32474.1"/>
    </source>
</evidence>
<dbReference type="EMBL" id="CAAALY010244221">
    <property type="protein sequence ID" value="VEL32474.1"/>
    <property type="molecule type" value="Genomic_DNA"/>
</dbReference>
<comment type="caution">
    <text evidence="1">The sequence shown here is derived from an EMBL/GenBank/DDBJ whole genome shotgun (WGS) entry which is preliminary data.</text>
</comment>
<protein>
    <recommendedName>
        <fullName evidence="3">Apple domain-containing protein</fullName>
    </recommendedName>
</protein>
<gene>
    <name evidence="1" type="ORF">PXEA_LOCUS25914</name>
</gene>
<name>A0A448XAR4_9PLAT</name>